<dbReference type="STRING" id="167539.Pro_1261"/>
<keyword evidence="3" id="KW-1185">Reference proteome</keyword>
<feature type="transmembrane region" description="Helical" evidence="1">
    <location>
        <begin position="318"/>
        <end position="336"/>
    </location>
</feature>
<accession>Q7VB39</accession>
<dbReference type="Gene3D" id="3.60.15.10">
    <property type="entry name" value="Ribonuclease Z/Hydroxyacylglutathione hydrolase-like"/>
    <property type="match status" value="1"/>
</dbReference>
<dbReference type="OrthoDB" id="507726at2"/>
<organism evidence="2 3">
    <name type="scientific">Prochlorococcus marinus (strain SARG / CCMP1375 / SS120)</name>
    <dbReference type="NCBI Taxonomy" id="167539"/>
    <lineage>
        <taxon>Bacteria</taxon>
        <taxon>Bacillati</taxon>
        <taxon>Cyanobacteriota</taxon>
        <taxon>Cyanophyceae</taxon>
        <taxon>Synechococcales</taxon>
        <taxon>Prochlorococcaceae</taxon>
        <taxon>Prochlorococcus</taxon>
    </lineage>
</organism>
<dbReference type="EnsemblBacteria" id="AAQ00305">
    <property type="protein sequence ID" value="AAQ00305"/>
    <property type="gene ID" value="Pro_1261"/>
</dbReference>
<evidence type="ECO:0000313" key="3">
    <source>
        <dbReference type="Proteomes" id="UP000001420"/>
    </source>
</evidence>
<dbReference type="Proteomes" id="UP000001420">
    <property type="component" value="Chromosome"/>
</dbReference>
<name>Q7VB39_PROMA</name>
<keyword evidence="2" id="KW-0378">Hydrolase</keyword>
<dbReference type="SUPFAM" id="SSF56281">
    <property type="entry name" value="Metallo-hydrolase/oxidoreductase"/>
    <property type="match status" value="1"/>
</dbReference>
<dbReference type="GO" id="GO:0016787">
    <property type="term" value="F:hydrolase activity"/>
    <property type="evidence" value="ECO:0007669"/>
    <property type="project" value="UniProtKB-KW"/>
</dbReference>
<keyword evidence="1" id="KW-0812">Transmembrane</keyword>
<dbReference type="EMBL" id="AE017126">
    <property type="protein sequence ID" value="AAQ00305.1"/>
    <property type="molecule type" value="Genomic_DNA"/>
</dbReference>
<dbReference type="InterPro" id="IPR036866">
    <property type="entry name" value="RibonucZ/Hydroxyglut_hydro"/>
</dbReference>
<dbReference type="eggNOG" id="COG2220">
    <property type="taxonomic scope" value="Bacteria"/>
</dbReference>
<dbReference type="PANTHER" id="PTHR43546">
    <property type="entry name" value="UPF0173 METAL-DEPENDENT HYDROLASE MJ1163-RELATED"/>
    <property type="match status" value="1"/>
</dbReference>
<sequence length="472" mass="55606">MKFTVISHACLYVEYLNTRLLIDPWLIGSCYWKSWWNYPEPSQELIDSIEPTHIYITHLHWDHYHGPSLRRFQKFKPKILLPRHFNTRMLDDCRRSFSFDDILEIDHAKKIEIGKDFRIASYQFNPYFIDSSLVIEADNTSLLNANDSKVFGLSLKQIISNHPSFDFVFRSHSSASPLPHCMRGSDPDKSTRAPVDYANEFTYFAKSSKAKYAIPFASSHFHLHSRTRKFNQFYSNPDLVKKVYDSKKISTQTCVIMPSGSTWSNAKGFDIVKHDYSLIDQHVIEYLQIHQHKFTKQNAKESKLRLNRKAFHAYFEKFLYSITIPFLIKFTFAFLIEQKLDEKLLLCIVDPRNNSTYIKEIGSEDEIYQYNLAFVICLPIYVFNDCNTKKMYNTFAASKLLEIIPISQKAESNFSTFLNLVDFYENDCLPLTKIISLRNFKIMISRWRELLDALFLIYILKLKRGKIQDLYK</sequence>
<evidence type="ECO:0000313" key="2">
    <source>
        <dbReference type="EMBL" id="AAQ00305.1"/>
    </source>
</evidence>
<keyword evidence="1" id="KW-1133">Transmembrane helix</keyword>
<evidence type="ECO:0000256" key="1">
    <source>
        <dbReference type="SAM" id="Phobius"/>
    </source>
</evidence>
<dbReference type="HOGENOM" id="CLU_579846_0_0_3"/>
<dbReference type="KEGG" id="pma:Pro_1261"/>
<feature type="transmembrane region" description="Helical" evidence="1">
    <location>
        <begin position="367"/>
        <end position="384"/>
    </location>
</feature>
<dbReference type="AlphaFoldDB" id="Q7VB39"/>
<dbReference type="InterPro" id="IPR050114">
    <property type="entry name" value="UPF0173_UPF0282_UlaG_hydrolase"/>
</dbReference>
<gene>
    <name evidence="2" type="ordered locus">Pro_1261</name>
</gene>
<protein>
    <submittedName>
        <fullName evidence="2">Zn-dependent hydrolase of the beta-lactamase fold, partial</fullName>
    </submittedName>
</protein>
<dbReference type="RefSeq" id="WP_011125412.1">
    <property type="nucleotide sequence ID" value="NC_005042.1"/>
</dbReference>
<reference evidence="2 3" key="1">
    <citation type="journal article" date="2003" name="Proc. Natl. Acad. Sci. U.S.A.">
        <title>Genome sequence of the cyanobacterium Prochlorococcus marinus SS120, a nearly minimal oxyphototrophic genome.</title>
        <authorList>
            <person name="Dufresne A."/>
            <person name="Salanoubat M."/>
            <person name="Partensky F."/>
            <person name="Artiguenave F."/>
            <person name="Axmann I.M."/>
            <person name="Barbe V."/>
            <person name="Duprat S."/>
            <person name="Galperin M.Y."/>
            <person name="Koonin E.V."/>
            <person name="Le Gall F."/>
            <person name="Makarova K.S."/>
            <person name="Ostrowski M."/>
            <person name="Oztas S."/>
            <person name="Robert C."/>
            <person name="Rogozin I.B."/>
            <person name="Scanlan D.J."/>
            <person name="Tandeau de Marsac N."/>
            <person name="Weissenbach J."/>
            <person name="Wincker P."/>
            <person name="Wolf Y.I."/>
            <person name="Hess W.R."/>
        </authorList>
    </citation>
    <scope>NUCLEOTIDE SEQUENCE [LARGE SCALE GENOMIC DNA]</scope>
    <source>
        <strain evidence="3">SARG / CCMP1375 / SS120</strain>
    </source>
</reference>
<dbReference type="PATRIC" id="fig|167539.5.peg.1323"/>
<proteinExistence type="predicted"/>
<keyword evidence="1" id="KW-0472">Membrane</keyword>